<organism evidence="1 2">
    <name type="scientific">Saccharothrix ecbatanensis</name>
    <dbReference type="NCBI Taxonomy" id="1105145"/>
    <lineage>
        <taxon>Bacteria</taxon>
        <taxon>Bacillati</taxon>
        <taxon>Actinomycetota</taxon>
        <taxon>Actinomycetes</taxon>
        <taxon>Pseudonocardiales</taxon>
        <taxon>Pseudonocardiaceae</taxon>
        <taxon>Saccharothrix</taxon>
    </lineage>
</organism>
<proteinExistence type="predicted"/>
<dbReference type="RefSeq" id="WP_184927897.1">
    <property type="nucleotide sequence ID" value="NZ_JACHMO010000001.1"/>
</dbReference>
<name>A0A7W9HTE3_9PSEU</name>
<comment type="caution">
    <text evidence="1">The sequence shown here is derived from an EMBL/GenBank/DDBJ whole genome shotgun (WGS) entry which is preliminary data.</text>
</comment>
<dbReference type="EMBL" id="JACHMO010000001">
    <property type="protein sequence ID" value="MBB5807920.1"/>
    <property type="molecule type" value="Genomic_DNA"/>
</dbReference>
<dbReference type="AlphaFoldDB" id="A0A7W9HTE3"/>
<dbReference type="Proteomes" id="UP000552097">
    <property type="component" value="Unassembled WGS sequence"/>
</dbReference>
<evidence type="ECO:0000313" key="2">
    <source>
        <dbReference type="Proteomes" id="UP000552097"/>
    </source>
</evidence>
<evidence type="ECO:0008006" key="3">
    <source>
        <dbReference type="Google" id="ProtNLM"/>
    </source>
</evidence>
<reference evidence="1 2" key="1">
    <citation type="submission" date="2020-08" db="EMBL/GenBank/DDBJ databases">
        <title>Sequencing the genomes of 1000 actinobacteria strains.</title>
        <authorList>
            <person name="Klenk H.-P."/>
        </authorList>
    </citation>
    <scope>NUCLEOTIDE SEQUENCE [LARGE SCALE GENOMIC DNA]</scope>
    <source>
        <strain evidence="1 2">DSM 45486</strain>
    </source>
</reference>
<protein>
    <recommendedName>
        <fullName evidence="3">HEAT repeat protein</fullName>
    </recommendedName>
</protein>
<accession>A0A7W9HTE3</accession>
<dbReference type="CDD" id="cd20694">
    <property type="entry name" value="CdiI_Ct-like"/>
    <property type="match status" value="1"/>
</dbReference>
<evidence type="ECO:0000313" key="1">
    <source>
        <dbReference type="EMBL" id="MBB5807920.1"/>
    </source>
</evidence>
<keyword evidence="2" id="KW-1185">Reference proteome</keyword>
<dbReference type="InterPro" id="IPR049796">
    <property type="entry name" value="CdiI_Ct-like"/>
</dbReference>
<gene>
    <name evidence="1" type="ORF">F4560_007688</name>
</gene>
<sequence length="105" mass="11476">MLADIRTGDPQVANQALLELTYDDPDGDWVEPILLEHLAPKYDVRLRLLATTCLGHLARIHGKITRGTVVPTLRTLLSDPVVGGTAQDALDDIDQFAPAEPRARP</sequence>